<organism evidence="7 8">
    <name type="scientific">Penicillium cinerascens</name>
    <dbReference type="NCBI Taxonomy" id="70096"/>
    <lineage>
        <taxon>Eukaryota</taxon>
        <taxon>Fungi</taxon>
        <taxon>Dikarya</taxon>
        <taxon>Ascomycota</taxon>
        <taxon>Pezizomycotina</taxon>
        <taxon>Eurotiomycetes</taxon>
        <taxon>Eurotiomycetidae</taxon>
        <taxon>Eurotiales</taxon>
        <taxon>Aspergillaceae</taxon>
        <taxon>Penicillium</taxon>
    </lineage>
</organism>
<feature type="compositionally biased region" description="Polar residues" evidence="5">
    <location>
        <begin position="153"/>
        <end position="172"/>
    </location>
</feature>
<evidence type="ECO:0000313" key="7">
    <source>
        <dbReference type="EMBL" id="KAJ5218540.1"/>
    </source>
</evidence>
<feature type="compositionally biased region" description="Polar residues" evidence="5">
    <location>
        <begin position="677"/>
        <end position="690"/>
    </location>
</feature>
<feature type="compositionally biased region" description="Basic and acidic residues" evidence="5">
    <location>
        <begin position="406"/>
        <end position="416"/>
    </location>
</feature>
<dbReference type="Pfam" id="PF12325">
    <property type="entry name" value="TMF_TATA_bd"/>
    <property type="match status" value="1"/>
</dbReference>
<evidence type="ECO:0000256" key="3">
    <source>
        <dbReference type="ARBA" id="ARBA00023054"/>
    </source>
</evidence>
<comment type="subcellular location">
    <subcellularLocation>
        <location evidence="1">Golgi apparatus</location>
    </subcellularLocation>
</comment>
<dbReference type="RefSeq" id="XP_058313113.1">
    <property type="nucleotide sequence ID" value="XM_058447702.1"/>
</dbReference>
<dbReference type="GO" id="GO:0005794">
    <property type="term" value="C:Golgi apparatus"/>
    <property type="evidence" value="ECO:0007669"/>
    <property type="project" value="UniProtKB-SubCell"/>
</dbReference>
<feature type="coiled-coil region" evidence="4">
    <location>
        <begin position="757"/>
        <end position="857"/>
    </location>
</feature>
<feature type="region of interest" description="Disordered" evidence="5">
    <location>
        <begin position="621"/>
        <end position="697"/>
    </location>
</feature>
<feature type="compositionally biased region" description="Low complexity" evidence="5">
    <location>
        <begin position="661"/>
        <end position="671"/>
    </location>
</feature>
<dbReference type="PANTHER" id="PTHR46515:SF1">
    <property type="entry name" value="TATA ELEMENT MODULATORY FACTOR"/>
    <property type="match status" value="1"/>
</dbReference>
<dbReference type="PANTHER" id="PTHR46515">
    <property type="entry name" value="TATA ELEMENT MODULATORY FACTOR TMF1"/>
    <property type="match status" value="1"/>
</dbReference>
<comment type="caution">
    <text evidence="7">The sequence shown here is derived from an EMBL/GenBank/DDBJ whole genome shotgun (WGS) entry which is preliminary data.</text>
</comment>
<evidence type="ECO:0000313" key="8">
    <source>
        <dbReference type="Proteomes" id="UP001150904"/>
    </source>
</evidence>
<dbReference type="GeneID" id="83175002"/>
<keyword evidence="8" id="KW-1185">Reference proteome</keyword>
<feature type="domain" description="TATA element modulatory factor 1 TATA binding" evidence="6">
    <location>
        <begin position="745"/>
        <end position="857"/>
    </location>
</feature>
<dbReference type="InterPro" id="IPR052602">
    <property type="entry name" value="Growth_transcription_reg"/>
</dbReference>
<evidence type="ECO:0000256" key="4">
    <source>
        <dbReference type="SAM" id="Coils"/>
    </source>
</evidence>
<protein>
    <submittedName>
        <fullName evidence="7">M protein repeat protein</fullName>
    </submittedName>
</protein>
<dbReference type="GO" id="GO:0005783">
    <property type="term" value="C:endoplasmic reticulum"/>
    <property type="evidence" value="ECO:0007669"/>
    <property type="project" value="TreeGrafter"/>
</dbReference>
<evidence type="ECO:0000259" key="6">
    <source>
        <dbReference type="Pfam" id="PF12325"/>
    </source>
</evidence>
<feature type="region of interest" description="Disordered" evidence="5">
    <location>
        <begin position="259"/>
        <end position="279"/>
    </location>
</feature>
<evidence type="ECO:0000256" key="1">
    <source>
        <dbReference type="ARBA" id="ARBA00004555"/>
    </source>
</evidence>
<evidence type="ECO:0000256" key="5">
    <source>
        <dbReference type="SAM" id="MobiDB-lite"/>
    </source>
</evidence>
<feature type="region of interest" description="Disordered" evidence="5">
    <location>
        <begin position="461"/>
        <end position="489"/>
    </location>
</feature>
<feature type="region of interest" description="Disordered" evidence="5">
    <location>
        <begin position="320"/>
        <end position="361"/>
    </location>
</feature>
<feature type="compositionally biased region" description="Basic and acidic residues" evidence="5">
    <location>
        <begin position="323"/>
        <end position="347"/>
    </location>
</feature>
<dbReference type="OrthoDB" id="74178at2759"/>
<feature type="compositionally biased region" description="Polar residues" evidence="5">
    <location>
        <begin position="60"/>
        <end position="71"/>
    </location>
</feature>
<dbReference type="AlphaFoldDB" id="A0A9W9TEE4"/>
<accession>A0A9W9TEE4</accession>
<dbReference type="InterPro" id="IPR022091">
    <property type="entry name" value="TMF_TATA-bd"/>
</dbReference>
<reference evidence="7" key="1">
    <citation type="submission" date="2022-12" db="EMBL/GenBank/DDBJ databases">
        <authorList>
            <person name="Petersen C."/>
        </authorList>
    </citation>
    <scope>NUCLEOTIDE SEQUENCE</scope>
    <source>
        <strain evidence="7">IBT 15544</strain>
    </source>
</reference>
<dbReference type="InterPro" id="IPR022092">
    <property type="entry name" value="TMF_DNA-bd"/>
</dbReference>
<feature type="region of interest" description="Disordered" evidence="5">
    <location>
        <begin position="392"/>
        <end position="419"/>
    </location>
</feature>
<feature type="compositionally biased region" description="Polar residues" evidence="5">
    <location>
        <begin position="624"/>
        <end position="646"/>
    </location>
</feature>
<evidence type="ECO:0000256" key="2">
    <source>
        <dbReference type="ARBA" id="ARBA00023034"/>
    </source>
</evidence>
<reference evidence="7" key="2">
    <citation type="journal article" date="2023" name="IMA Fungus">
        <title>Comparative genomic study of the Penicillium genus elucidates a diverse pangenome and 15 lateral gene transfer events.</title>
        <authorList>
            <person name="Petersen C."/>
            <person name="Sorensen T."/>
            <person name="Nielsen M.R."/>
            <person name="Sondergaard T.E."/>
            <person name="Sorensen J.L."/>
            <person name="Fitzpatrick D.A."/>
            <person name="Frisvad J.C."/>
            <person name="Nielsen K.L."/>
        </authorList>
    </citation>
    <scope>NUCLEOTIDE SEQUENCE</scope>
    <source>
        <strain evidence="7">IBT 15544</strain>
    </source>
</reference>
<keyword evidence="3 4" id="KW-0175">Coiled coil</keyword>
<sequence>MAQNSQAQKKWGVGNFFQQAVAGVESRLDNILLDEEERQKAANAKSGEAASTGAPVTRSPAGSISRSASTARRNDRLQERLARAMVKQNAPNRNSETSPSRVSSPAASPRPSSDARSSMDIDSSIASSAPVTDTFKSPPLQEEDTATEVTAPRASQDSGVSTRQSVDLSATESIPRASGDVSERVAEPDSYSQDPTDFQPNEVHSARTSVESPRPSVDVPSEAPEGDDNAADSQRQEEIHGYIERIDALQSKLKYLAKEAAESAKNAAASASPGSTKKQLLEKDEKIALLLEEGQKLSKSEMDHRTALKKLRQQLSENIKAQNEMKKKTEKLERDLHSSEARAKRAEAAAQRANESLSSQTKVAKDLEAVTNERNALTQTVQEMKGQLSRAVARAEAAESKATSDALERERSRANDLEEELSTLKIERDIRHDKSKKEISELKEKIDQEKERARMLEAELKGEQSVLESKMESLRSRAEEASSGATGETQAKLLRQIETLQTQYSVASENWHALEGSLLARLANVEKERDDVSRREADLRKKIRELNLKTKKLEEDVENAKESERDYESKLEERMQELQKMQQKVDKATDDLTVAQKDAAEQKKVADATWAQKLEEERAKWRDQVNSLQQPRAVSPVPSTRRSSNLDAIPSGLLDYRPSSRRSSTLPSASPDIGTPPRQNSYPTSINPGTLSPPPIHTGTPSMILEAPSINFEPDDFDPGTPATPSAYGGTQAAGSRGINDIISESTVGAGPSVQLVERMSATVRRLESERAGSKDELARVTSQRDEARQQVVDLMRELEEKKASDSRVQELEDRLTDIDQRYQTTLEMLGEKSEQVEELQADIADLKKIYRELVDSTMK</sequence>
<proteinExistence type="predicted"/>
<feature type="compositionally biased region" description="Polar residues" evidence="5">
    <location>
        <begin position="190"/>
        <end position="199"/>
    </location>
</feature>
<dbReference type="Pfam" id="PF12329">
    <property type="entry name" value="TMF_DNA_bd"/>
    <property type="match status" value="1"/>
</dbReference>
<feature type="compositionally biased region" description="Basic and acidic residues" evidence="5">
    <location>
        <begin position="72"/>
        <end position="82"/>
    </location>
</feature>
<gene>
    <name evidence="7" type="ORF">N7498_000639</name>
</gene>
<feature type="compositionally biased region" description="Low complexity" evidence="5">
    <location>
        <begin position="263"/>
        <end position="272"/>
    </location>
</feature>
<feature type="compositionally biased region" description="Low complexity" evidence="5">
    <location>
        <begin position="98"/>
        <end position="129"/>
    </location>
</feature>
<dbReference type="EMBL" id="JAPQKR010000004">
    <property type="protein sequence ID" value="KAJ5218540.1"/>
    <property type="molecule type" value="Genomic_DNA"/>
</dbReference>
<dbReference type="Proteomes" id="UP001150904">
    <property type="component" value="Unassembled WGS sequence"/>
</dbReference>
<feature type="region of interest" description="Disordered" evidence="5">
    <location>
        <begin position="39"/>
        <end position="242"/>
    </location>
</feature>
<keyword evidence="2" id="KW-0333">Golgi apparatus</keyword>
<name>A0A9W9TEE4_9EURO</name>
<feature type="compositionally biased region" description="Basic and acidic residues" evidence="5">
    <location>
        <begin position="469"/>
        <end position="480"/>
    </location>
</feature>